<dbReference type="InterPro" id="IPR043129">
    <property type="entry name" value="ATPase_NBD"/>
</dbReference>
<comment type="similarity">
    <text evidence="2">Belongs to the actin family.</text>
</comment>
<dbReference type="Pfam" id="PF00022">
    <property type="entry name" value="Actin"/>
    <property type="match status" value="1"/>
</dbReference>
<dbReference type="AlphaFoldDB" id="A0AAV9XSY9"/>
<comment type="catalytic activity">
    <reaction evidence="1">
        <text>ATP + H2O = ADP + phosphate + H(+)</text>
        <dbReference type="Rhea" id="RHEA:13065"/>
        <dbReference type="ChEBI" id="CHEBI:15377"/>
        <dbReference type="ChEBI" id="CHEBI:15378"/>
        <dbReference type="ChEBI" id="CHEBI:30616"/>
        <dbReference type="ChEBI" id="CHEBI:43474"/>
        <dbReference type="ChEBI" id="CHEBI:456216"/>
    </reaction>
</comment>
<protein>
    <recommendedName>
        <fullName evidence="5">Actin-like protein</fullName>
    </recommendedName>
</protein>
<dbReference type="SUPFAM" id="SSF53067">
    <property type="entry name" value="Actin-like ATPase domain"/>
    <property type="match status" value="2"/>
</dbReference>
<evidence type="ECO:0008006" key="5">
    <source>
        <dbReference type="Google" id="ProtNLM"/>
    </source>
</evidence>
<organism evidence="3 4">
    <name type="scientific">Cryptosporidium xiaoi</name>
    <dbReference type="NCBI Taxonomy" id="659607"/>
    <lineage>
        <taxon>Eukaryota</taxon>
        <taxon>Sar</taxon>
        <taxon>Alveolata</taxon>
        <taxon>Apicomplexa</taxon>
        <taxon>Conoidasida</taxon>
        <taxon>Coccidia</taxon>
        <taxon>Eucoccidiorida</taxon>
        <taxon>Eimeriorina</taxon>
        <taxon>Cryptosporidiidae</taxon>
        <taxon>Cryptosporidium</taxon>
    </lineage>
</organism>
<accession>A0AAV9XSY9</accession>
<reference evidence="3 4" key="1">
    <citation type="submission" date="2023-10" db="EMBL/GenBank/DDBJ databases">
        <title>Comparative genomics analysis reveals potential genetic determinants of host preference in Cryptosporidium xiaoi.</title>
        <authorList>
            <person name="Xiao L."/>
            <person name="Li J."/>
        </authorList>
    </citation>
    <scope>NUCLEOTIDE SEQUENCE [LARGE SCALE GENOMIC DNA]</scope>
    <source>
        <strain evidence="3 4">52996</strain>
    </source>
</reference>
<dbReference type="Gene3D" id="3.90.640.10">
    <property type="entry name" value="Actin, Chain A, domain 4"/>
    <property type="match status" value="1"/>
</dbReference>
<dbReference type="PANTHER" id="PTHR11937">
    <property type="entry name" value="ACTIN"/>
    <property type="match status" value="1"/>
</dbReference>
<sequence>MSDATLNSGTGNFCIILDIGTQSIRIGYGGEDLPKCIVPNCIGISNGDVENNEFNYGNIVFPLKPWEKRDYIEVINPFTYNLREKTIEMNEEYLVRLLQDISVPQKYTNIPFSFSSTHNYIFEPFEDKISGHSLFLPIHSISNQGHIGKLAEIAFEKLEVSSLFLSRRPVLSCFSCGRTSGIVVDIGASSSNVSCVQDGHCIQNSIQEYSIAGDFLDNEIYKKVHNKVDIIPEFGVVIDSGSKDGNKVPIPLFNVDESYLNWGVMHIVRNLKHSCLSFYNNSETQNTVFTLPDGNIIDTSSIRNTIPNLLFKTNNNNAQSYPGLIQMIINSISEVSNSIKDISSIASSIVLAGGTTLINGFDSKLYQNIVDQKNQINNQVCAL</sequence>
<evidence type="ECO:0000256" key="1">
    <source>
        <dbReference type="ARBA" id="ARBA00049360"/>
    </source>
</evidence>
<name>A0AAV9XSY9_9CRYT</name>
<dbReference type="SMART" id="SM00268">
    <property type="entry name" value="ACTIN"/>
    <property type="match status" value="1"/>
</dbReference>
<dbReference type="EMBL" id="JAWDEY010000036">
    <property type="protein sequence ID" value="KAK6587827.1"/>
    <property type="molecule type" value="Genomic_DNA"/>
</dbReference>
<evidence type="ECO:0000256" key="2">
    <source>
        <dbReference type="RuleBase" id="RU000487"/>
    </source>
</evidence>
<dbReference type="Proteomes" id="UP001311799">
    <property type="component" value="Unassembled WGS sequence"/>
</dbReference>
<dbReference type="Gene3D" id="3.30.420.40">
    <property type="match status" value="2"/>
</dbReference>
<proteinExistence type="inferred from homology"/>
<evidence type="ECO:0000313" key="3">
    <source>
        <dbReference type="EMBL" id="KAK6587827.1"/>
    </source>
</evidence>
<evidence type="ECO:0000313" key="4">
    <source>
        <dbReference type="Proteomes" id="UP001311799"/>
    </source>
</evidence>
<dbReference type="InterPro" id="IPR004000">
    <property type="entry name" value="Actin"/>
</dbReference>
<keyword evidence="4" id="KW-1185">Reference proteome</keyword>
<gene>
    <name evidence="3" type="ORF">RS030_81368</name>
</gene>
<comment type="caution">
    <text evidence="3">The sequence shown here is derived from an EMBL/GenBank/DDBJ whole genome shotgun (WGS) entry which is preliminary data.</text>
</comment>